<proteinExistence type="predicted"/>
<dbReference type="KEGG" id="uam:UABAM_03153"/>
<dbReference type="InterPro" id="IPR036278">
    <property type="entry name" value="Sialidase_sf"/>
</dbReference>
<dbReference type="InterPro" id="IPR011040">
    <property type="entry name" value="Sialidase"/>
</dbReference>
<name>A0A5S9F512_UABAM</name>
<dbReference type="CDD" id="cd15482">
    <property type="entry name" value="Sialidase_non-viral"/>
    <property type="match status" value="1"/>
</dbReference>
<dbReference type="Proteomes" id="UP000326354">
    <property type="component" value="Chromosome"/>
</dbReference>
<dbReference type="AlphaFoldDB" id="A0A5S9F512"/>
<evidence type="ECO:0000313" key="3">
    <source>
        <dbReference type="Proteomes" id="UP000326354"/>
    </source>
</evidence>
<dbReference type="PANTHER" id="PTHR43752:SF2">
    <property type="entry name" value="BNR_ASP-BOX REPEAT FAMILY PROTEIN"/>
    <property type="match status" value="1"/>
</dbReference>
<evidence type="ECO:0000259" key="1">
    <source>
        <dbReference type="Pfam" id="PF13088"/>
    </source>
</evidence>
<organism evidence="2 3">
    <name type="scientific">Uabimicrobium amorphum</name>
    <dbReference type="NCBI Taxonomy" id="2596890"/>
    <lineage>
        <taxon>Bacteria</taxon>
        <taxon>Pseudomonadati</taxon>
        <taxon>Planctomycetota</taxon>
        <taxon>Candidatus Uabimicrobiia</taxon>
        <taxon>Candidatus Uabimicrobiales</taxon>
        <taxon>Candidatus Uabimicrobiaceae</taxon>
        <taxon>Candidatus Uabimicrobium</taxon>
    </lineage>
</organism>
<dbReference type="Pfam" id="PF13088">
    <property type="entry name" value="BNR_2"/>
    <property type="match status" value="1"/>
</dbReference>
<evidence type="ECO:0000313" key="2">
    <source>
        <dbReference type="EMBL" id="BBM84792.1"/>
    </source>
</evidence>
<gene>
    <name evidence="2" type="ORF">UABAM_03153</name>
</gene>
<keyword evidence="3" id="KW-1185">Reference proteome</keyword>
<accession>A0A5S9F512</accession>
<sequence length="66" mass="7452">MKHEFVFDKSPFANYHAPTILATKENLLVAFFAGECEGSSDVGIWLSKKQQNVWHSPKLIATDNFP</sequence>
<reference evidence="2 3" key="1">
    <citation type="submission" date="2019-08" db="EMBL/GenBank/DDBJ databases">
        <title>Complete genome sequence of Candidatus Uab amorphum.</title>
        <authorList>
            <person name="Shiratori T."/>
            <person name="Suzuki S."/>
            <person name="Kakizawa Y."/>
            <person name="Ishida K."/>
        </authorList>
    </citation>
    <scope>NUCLEOTIDE SEQUENCE [LARGE SCALE GENOMIC DNA]</scope>
    <source>
        <strain evidence="2 3">SRT547</strain>
    </source>
</reference>
<dbReference type="RefSeq" id="WP_151968924.1">
    <property type="nucleotide sequence ID" value="NZ_AP019860.1"/>
</dbReference>
<dbReference type="OrthoDB" id="41724at2"/>
<dbReference type="PANTHER" id="PTHR43752">
    <property type="entry name" value="BNR/ASP-BOX REPEAT FAMILY PROTEIN"/>
    <property type="match status" value="1"/>
</dbReference>
<dbReference type="EMBL" id="AP019860">
    <property type="protein sequence ID" value="BBM84792.1"/>
    <property type="molecule type" value="Genomic_DNA"/>
</dbReference>
<protein>
    <recommendedName>
        <fullName evidence="1">Sialidase domain-containing protein</fullName>
    </recommendedName>
</protein>
<dbReference type="SUPFAM" id="SSF50939">
    <property type="entry name" value="Sialidases"/>
    <property type="match status" value="1"/>
</dbReference>
<feature type="domain" description="Sialidase" evidence="1">
    <location>
        <begin position="26"/>
        <end position="64"/>
    </location>
</feature>